<evidence type="ECO:0000256" key="11">
    <source>
        <dbReference type="HAMAP-Rule" id="MF_01398"/>
    </source>
</evidence>
<evidence type="ECO:0000256" key="8">
    <source>
        <dbReference type="ARBA" id="ARBA00023136"/>
    </source>
</evidence>
<evidence type="ECO:0000256" key="2">
    <source>
        <dbReference type="ARBA" id="ARBA00022448"/>
    </source>
</evidence>
<evidence type="ECO:0000256" key="9">
    <source>
        <dbReference type="ARBA" id="ARBA00023310"/>
    </source>
</evidence>
<keyword evidence="14" id="KW-0934">Plastid</keyword>
<dbReference type="PANTHER" id="PTHR34264:SF3">
    <property type="entry name" value="ATP SYNTHASE SUBUNIT B, CHLOROPLASTIC"/>
    <property type="match status" value="1"/>
</dbReference>
<dbReference type="RefSeq" id="YP_009684504.1">
    <property type="nucleotide sequence ID" value="NC_044407.1"/>
</dbReference>
<keyword evidence="6 11" id="KW-1133">Transmembrane helix</keyword>
<evidence type="ECO:0000256" key="12">
    <source>
        <dbReference type="RuleBase" id="RU003848"/>
    </source>
</evidence>
<protein>
    <recommendedName>
        <fullName evidence="11">ATP synthase subunit b, chloroplastic</fullName>
    </recommendedName>
    <alternativeName>
        <fullName evidence="11">ATP synthase F(0) sector subunit b</fullName>
    </alternativeName>
    <alternativeName>
        <fullName evidence="11">ATPase subunit I</fullName>
    </alternativeName>
</protein>
<evidence type="ECO:0000313" key="14">
    <source>
        <dbReference type="EMBL" id="QDR24590.1"/>
    </source>
</evidence>
<reference evidence="14" key="1">
    <citation type="journal article" date="2019" name="J. Phycol.">
        <title>Dictyochophyceae plastid genomes reveal unusual variability of their organization.</title>
        <authorList>
            <person name="Han K.Y."/>
            <person name="Maciszewski K."/>
            <person name="Graf L."/>
            <person name="Yang J.H."/>
            <person name="Andersen R.A."/>
            <person name="Karnkowska A."/>
            <person name="Yoon H.S."/>
        </authorList>
    </citation>
    <scope>NUCLEOTIDE SEQUENCE</scope>
</reference>
<sequence>MELFTEASIILASNGSFGINTDIFETNLVNQLIILGSVVFFGRDFLSESLGQRQAEIISGVEDSEKRLNEATTRLAEAKKQLSQARVIMDQVRKETSSTKAALLEADYNQAKLELSKRFSSASSILMFRERQILSEIKQYVSVLALELVVSKIEKKAGLESELSSYMQESINMVGAASPAPALSVEIGEEA</sequence>
<comment type="subcellular location">
    <subcellularLocation>
        <location evidence="1">Membrane</location>
        <topology evidence="1">Single-pass membrane protein</topology>
    </subcellularLocation>
    <subcellularLocation>
        <location evidence="11">Plastid</location>
        <location evidence="11">Chloroplast thylakoid membrane</location>
        <topology evidence="11">Single-pass membrane protein</topology>
    </subcellularLocation>
</comment>
<dbReference type="GO" id="GO:0045259">
    <property type="term" value="C:proton-transporting ATP synthase complex"/>
    <property type="evidence" value="ECO:0007669"/>
    <property type="project" value="UniProtKB-KW"/>
</dbReference>
<dbReference type="Pfam" id="PF00430">
    <property type="entry name" value="ATP-synt_B"/>
    <property type="match status" value="1"/>
</dbReference>
<gene>
    <name evidence="11 14" type="primary">atpF</name>
</gene>
<dbReference type="PANTHER" id="PTHR34264">
    <property type="entry name" value="ATP SYNTHASE SUBUNIT B, CHLOROPLASTIC"/>
    <property type="match status" value="1"/>
</dbReference>
<keyword evidence="2 11" id="KW-0813">Transport</keyword>
<organism evidence="14">
    <name type="scientific">Florenciella parvula</name>
    <dbReference type="NCBI Taxonomy" id="236787"/>
    <lineage>
        <taxon>Eukaryota</taxon>
        <taxon>Sar</taxon>
        <taxon>Stramenopiles</taxon>
        <taxon>Ochrophyta</taxon>
        <taxon>Dictyochophyceae</taxon>
        <taxon>Florenciellales</taxon>
        <taxon>Florenciella</taxon>
    </lineage>
</organism>
<accession>A0A516ZA67</accession>
<evidence type="ECO:0000256" key="10">
    <source>
        <dbReference type="ARBA" id="ARBA00025198"/>
    </source>
</evidence>
<dbReference type="GO" id="GO:0046933">
    <property type="term" value="F:proton-transporting ATP synthase activity, rotational mechanism"/>
    <property type="evidence" value="ECO:0007669"/>
    <property type="project" value="UniProtKB-UniRule"/>
</dbReference>
<keyword evidence="13" id="KW-0175">Coiled coil</keyword>
<keyword evidence="5 11" id="KW-0375">Hydrogen ion transport</keyword>
<evidence type="ECO:0000256" key="4">
    <source>
        <dbReference type="ARBA" id="ARBA00022692"/>
    </source>
</evidence>
<dbReference type="GeneID" id="41657456"/>
<keyword evidence="8 11" id="KW-0472">Membrane</keyword>
<evidence type="ECO:0000256" key="6">
    <source>
        <dbReference type="ARBA" id="ARBA00022989"/>
    </source>
</evidence>
<dbReference type="InterPro" id="IPR002146">
    <property type="entry name" value="ATP_synth_b/b'su_bac/chlpt"/>
</dbReference>
<keyword evidence="9 11" id="KW-0066">ATP synthesis</keyword>
<dbReference type="EMBL" id="MK518352">
    <property type="protein sequence ID" value="QDR24590.1"/>
    <property type="molecule type" value="Genomic_DNA"/>
</dbReference>
<evidence type="ECO:0000256" key="1">
    <source>
        <dbReference type="ARBA" id="ARBA00004167"/>
    </source>
</evidence>
<evidence type="ECO:0000256" key="13">
    <source>
        <dbReference type="SAM" id="Coils"/>
    </source>
</evidence>
<dbReference type="CDD" id="cd06503">
    <property type="entry name" value="ATP-synt_Fo_b"/>
    <property type="match status" value="1"/>
</dbReference>
<keyword evidence="7 11" id="KW-0406">Ion transport</keyword>
<feature type="coiled-coil region" evidence="13">
    <location>
        <begin position="61"/>
        <end position="95"/>
    </location>
</feature>
<comment type="miscellaneous">
    <text evidence="11">In plastids the F-type ATPase is also known as CF(1)CF(0).</text>
</comment>
<keyword evidence="11" id="KW-0793">Thylakoid</keyword>
<evidence type="ECO:0000256" key="7">
    <source>
        <dbReference type="ARBA" id="ARBA00023065"/>
    </source>
</evidence>
<geneLocation type="chloroplast" evidence="14"/>
<keyword evidence="4 11" id="KW-0812">Transmembrane</keyword>
<comment type="similarity">
    <text evidence="11 12">Belongs to the ATPase B chain family.</text>
</comment>
<dbReference type="AlphaFoldDB" id="A0A516ZA67"/>
<comment type="function">
    <text evidence="11">Component of the F(0) channel, it forms part of the peripheral stalk, linking F(1) to F(0).</text>
</comment>
<dbReference type="HAMAP" id="MF_01398">
    <property type="entry name" value="ATP_synth_b_bprime"/>
    <property type="match status" value="1"/>
</dbReference>
<comment type="function">
    <text evidence="10 11">F(1)F(0) ATP synthase produces ATP from ADP in the presence of a proton or sodium gradient. F-type ATPases consist of two structural domains, F(1) containing the extramembraneous catalytic core and F(0) containing the membrane proton channel, linked together by a central stalk and a peripheral stalk. During catalysis, ATP synthesis in the catalytic domain of F(1) is coupled via a rotary mechanism of the central stalk subunits to proton translocation.</text>
</comment>
<evidence type="ECO:0000256" key="3">
    <source>
        <dbReference type="ARBA" id="ARBA00022547"/>
    </source>
</evidence>
<dbReference type="GO" id="GO:0009535">
    <property type="term" value="C:chloroplast thylakoid membrane"/>
    <property type="evidence" value="ECO:0007669"/>
    <property type="project" value="UniProtKB-SubCell"/>
</dbReference>
<proteinExistence type="inferred from homology"/>
<comment type="subunit">
    <text evidence="11">F-type ATPases have 2 components, F(1) - the catalytic core - and F(0) - the membrane proton channel. F(1) has five subunits: alpha(3), beta(3), gamma(1), delta(1), epsilon(1). F(0) has four main subunits: a(1), b(1), b'(1) and c(10-14). The alpha and beta chains form an alternating ring which encloses part of the gamma chain. F(1) is attached to F(0) by a central stalk formed by the gamma and epsilon chains, while a peripheral stalk is formed by the delta, b and b' chains.</text>
</comment>
<keyword evidence="14" id="KW-0150">Chloroplast</keyword>
<evidence type="ECO:0000256" key="5">
    <source>
        <dbReference type="ARBA" id="ARBA00022781"/>
    </source>
</evidence>
<keyword evidence="3 11" id="KW-0138">CF(0)</keyword>
<name>A0A516ZA67_9STRA</name>